<feature type="domain" description="ComEC/Rec2-related protein" evidence="7">
    <location>
        <begin position="215"/>
        <end position="482"/>
    </location>
</feature>
<proteinExistence type="predicted"/>
<keyword evidence="2" id="KW-1003">Cell membrane</keyword>
<dbReference type="EMBL" id="FMHG01000001">
    <property type="protein sequence ID" value="SCJ55304.1"/>
    <property type="molecule type" value="Genomic_DNA"/>
</dbReference>
<accession>A0A1C6HC39</accession>
<sequence>MRRPLGIIGFSYLFSLGVALFLPLPAKLPAVLALLGCALLAVAIGGKQLRPTALICLMAAVGVLANYRATTDRMLPQQALAGSAGSFTVQVTDLPQYSGQTTGFTGRVIGCDLPQAPDEFLIYFTVLGSADVQQGQYIAVSTQLQRADEDQIFDSFLGRGIFLRAFVPSADQLVYPPVPDSDSGMATFWADARRQLADGVYRQLPAQAGGAVCAMSLGDKRYLSADTKETYAAAGISHLLALSGLHVAVVAGLLTALLQLLGLGYRVNTLLCAAVCLAYGALVGFSPSVVRALCMFFYARSALLFYKSVDPYTLLGVAALVLTAGDPLAVADVRLLLSLGATAGLVLLLPRLQRRRSRGPVAASLCQTLAATLCTLPVAAVSVGKVSLLGLLSNLVCIPLCGIVVSLGLIGALLTALPGVGSVGFLPLVISGLAARGIELVAGQMYRFVQRFPWLLVDAGTPTALTVIGVALILLALMLWLPRRHRFDSDRGTGVK</sequence>
<dbReference type="AlphaFoldDB" id="A0A1C6HC39"/>
<dbReference type="PANTHER" id="PTHR30619">
    <property type="entry name" value="DNA INTERNALIZATION/COMPETENCE PROTEIN COMEC/REC2"/>
    <property type="match status" value="1"/>
</dbReference>
<protein>
    <submittedName>
        <fullName evidence="8">ComEC family competence protein</fullName>
    </submittedName>
</protein>
<evidence type="ECO:0000259" key="7">
    <source>
        <dbReference type="Pfam" id="PF03772"/>
    </source>
</evidence>
<feature type="transmembrane region" description="Helical" evidence="6">
    <location>
        <begin position="361"/>
        <end position="383"/>
    </location>
</feature>
<feature type="transmembrane region" description="Helical" evidence="6">
    <location>
        <begin position="463"/>
        <end position="481"/>
    </location>
</feature>
<evidence type="ECO:0000313" key="8">
    <source>
        <dbReference type="EMBL" id="SCJ55304.1"/>
    </source>
</evidence>
<evidence type="ECO:0000256" key="1">
    <source>
        <dbReference type="ARBA" id="ARBA00004651"/>
    </source>
</evidence>
<feature type="transmembrane region" description="Helical" evidence="6">
    <location>
        <begin position="389"/>
        <end position="416"/>
    </location>
</feature>
<gene>
    <name evidence="8" type="ORF">SAMEA3545359_00787</name>
</gene>
<feature type="transmembrane region" description="Helical" evidence="6">
    <location>
        <begin position="6"/>
        <end position="23"/>
    </location>
</feature>
<dbReference type="GO" id="GO:0005886">
    <property type="term" value="C:plasma membrane"/>
    <property type="evidence" value="ECO:0007669"/>
    <property type="project" value="UniProtKB-SubCell"/>
</dbReference>
<organism evidence="8">
    <name type="scientific">uncultured Anaerotruncus sp</name>
    <dbReference type="NCBI Taxonomy" id="905011"/>
    <lineage>
        <taxon>Bacteria</taxon>
        <taxon>Bacillati</taxon>
        <taxon>Bacillota</taxon>
        <taxon>Clostridia</taxon>
        <taxon>Eubacteriales</taxon>
        <taxon>Oscillospiraceae</taxon>
        <taxon>Anaerotruncus</taxon>
        <taxon>environmental samples</taxon>
    </lineage>
</organism>
<keyword evidence="5 6" id="KW-0472">Membrane</keyword>
<comment type="subcellular location">
    <subcellularLocation>
        <location evidence="1">Cell membrane</location>
        <topology evidence="1">Multi-pass membrane protein</topology>
    </subcellularLocation>
</comment>
<name>A0A1C6HC39_9FIRM</name>
<feature type="transmembrane region" description="Helical" evidence="6">
    <location>
        <begin position="423"/>
        <end position="443"/>
    </location>
</feature>
<dbReference type="InterPro" id="IPR052159">
    <property type="entry name" value="Competence_DNA_uptake"/>
</dbReference>
<feature type="transmembrane region" description="Helical" evidence="6">
    <location>
        <begin position="30"/>
        <end position="46"/>
    </location>
</feature>
<dbReference type="Pfam" id="PF03772">
    <property type="entry name" value="Competence"/>
    <property type="match status" value="1"/>
</dbReference>
<evidence type="ECO:0000256" key="5">
    <source>
        <dbReference type="ARBA" id="ARBA00023136"/>
    </source>
</evidence>
<keyword evidence="3 6" id="KW-0812">Transmembrane</keyword>
<evidence type="ECO:0000256" key="2">
    <source>
        <dbReference type="ARBA" id="ARBA00022475"/>
    </source>
</evidence>
<dbReference type="PANTHER" id="PTHR30619:SF1">
    <property type="entry name" value="RECOMBINATION PROTEIN 2"/>
    <property type="match status" value="1"/>
</dbReference>
<feature type="transmembrane region" description="Helical" evidence="6">
    <location>
        <begin position="328"/>
        <end position="349"/>
    </location>
</feature>
<feature type="transmembrane region" description="Helical" evidence="6">
    <location>
        <begin position="239"/>
        <end position="261"/>
    </location>
</feature>
<evidence type="ECO:0000256" key="6">
    <source>
        <dbReference type="SAM" id="Phobius"/>
    </source>
</evidence>
<evidence type="ECO:0000256" key="4">
    <source>
        <dbReference type="ARBA" id="ARBA00022989"/>
    </source>
</evidence>
<dbReference type="InterPro" id="IPR004477">
    <property type="entry name" value="ComEC_N"/>
</dbReference>
<feature type="transmembrane region" description="Helical" evidence="6">
    <location>
        <begin position="302"/>
        <end position="322"/>
    </location>
</feature>
<evidence type="ECO:0000256" key="3">
    <source>
        <dbReference type="ARBA" id="ARBA00022692"/>
    </source>
</evidence>
<keyword evidence="4 6" id="KW-1133">Transmembrane helix</keyword>
<dbReference type="NCBIfam" id="TIGR00360">
    <property type="entry name" value="ComEC_N-term"/>
    <property type="match status" value="1"/>
</dbReference>
<feature type="transmembrane region" description="Helical" evidence="6">
    <location>
        <begin position="267"/>
        <end position="290"/>
    </location>
</feature>
<reference evidence="8" key="1">
    <citation type="submission" date="2015-09" db="EMBL/GenBank/DDBJ databases">
        <authorList>
            <consortium name="Pathogen Informatics"/>
        </authorList>
    </citation>
    <scope>NUCLEOTIDE SEQUENCE</scope>
    <source>
        <strain evidence="8">2789STDY5834896</strain>
    </source>
</reference>